<evidence type="ECO:0000256" key="9">
    <source>
        <dbReference type="SAM" id="MobiDB-lite"/>
    </source>
</evidence>
<evidence type="ECO:0000256" key="7">
    <source>
        <dbReference type="ARBA" id="ARBA00023136"/>
    </source>
</evidence>
<evidence type="ECO:0000256" key="1">
    <source>
        <dbReference type="ARBA" id="ARBA00004294"/>
    </source>
</evidence>
<keyword evidence="14" id="KW-1185">Reference proteome</keyword>
<comment type="subcellular location">
    <subcellularLocation>
        <location evidence="1 8">Mitochondrion outer membrane</location>
    </subcellularLocation>
</comment>
<proteinExistence type="inferred from homology"/>
<dbReference type="AlphaFoldDB" id="H3B5J0"/>
<comment type="similarity">
    <text evidence="2 8">Belongs to the metaxin family.</text>
</comment>
<reference evidence="13" key="2">
    <citation type="submission" date="2025-08" db="UniProtKB">
        <authorList>
            <consortium name="Ensembl"/>
        </authorList>
    </citation>
    <scope>IDENTIFICATION</scope>
</reference>
<evidence type="ECO:0000256" key="8">
    <source>
        <dbReference type="PIRNR" id="PIRNR038150"/>
    </source>
</evidence>
<dbReference type="EMBL" id="AFYH01086005">
    <property type="status" value="NOT_ANNOTATED_CDS"/>
    <property type="molecule type" value="Genomic_DNA"/>
</dbReference>
<reference evidence="13" key="3">
    <citation type="submission" date="2025-09" db="UniProtKB">
        <authorList>
            <consortium name="Ensembl"/>
        </authorList>
    </citation>
    <scope>IDENTIFICATION</scope>
</reference>
<feature type="compositionally biased region" description="Low complexity" evidence="9">
    <location>
        <begin position="249"/>
        <end position="259"/>
    </location>
</feature>
<dbReference type="PANTHER" id="PTHR12289">
    <property type="entry name" value="METAXIN RELATED"/>
    <property type="match status" value="1"/>
</dbReference>
<dbReference type="OMA" id="ANYFFGN"/>
<dbReference type="eggNOG" id="KOG3028">
    <property type="taxonomic scope" value="Eukaryota"/>
</dbReference>
<dbReference type="InterPro" id="IPR033468">
    <property type="entry name" value="Metaxin_GST"/>
</dbReference>
<evidence type="ECO:0000256" key="2">
    <source>
        <dbReference type="ARBA" id="ARBA00009170"/>
    </source>
</evidence>
<evidence type="ECO:0000259" key="12">
    <source>
        <dbReference type="Pfam" id="PF17171"/>
    </source>
</evidence>
<dbReference type="FunCoup" id="H3B5J0">
    <property type="interactions" value="1454"/>
</dbReference>
<protein>
    <recommendedName>
        <fullName evidence="8">Metaxin</fullName>
    </recommendedName>
</protein>
<evidence type="ECO:0000256" key="3">
    <source>
        <dbReference type="ARBA" id="ARBA00022448"/>
    </source>
</evidence>
<dbReference type="Pfam" id="PF17171">
    <property type="entry name" value="GST_C_6"/>
    <property type="match status" value="1"/>
</dbReference>
<dbReference type="InterPro" id="IPR040079">
    <property type="entry name" value="Glutathione_S-Trfase"/>
</dbReference>
<dbReference type="CDD" id="cd03212">
    <property type="entry name" value="GST_C_Metaxin1_3"/>
    <property type="match status" value="1"/>
</dbReference>
<keyword evidence="7 10" id="KW-0472">Membrane</keyword>
<dbReference type="CDD" id="cd03078">
    <property type="entry name" value="GST_N_Metaxin1_like"/>
    <property type="match status" value="1"/>
</dbReference>
<dbReference type="InterPro" id="IPR050931">
    <property type="entry name" value="Mito_Protein_Transport_Metaxin"/>
</dbReference>
<dbReference type="InterPro" id="IPR036282">
    <property type="entry name" value="Glutathione-S-Trfase_C_sf"/>
</dbReference>
<dbReference type="Proteomes" id="UP000008672">
    <property type="component" value="Unassembled WGS sequence"/>
</dbReference>
<feature type="region of interest" description="Disordered" evidence="9">
    <location>
        <begin position="245"/>
        <end position="264"/>
    </location>
</feature>
<dbReference type="GO" id="GO:0007005">
    <property type="term" value="P:mitochondrion organization"/>
    <property type="evidence" value="ECO:0007669"/>
    <property type="project" value="InterPro"/>
</dbReference>
<keyword evidence="6" id="KW-0496">Mitochondrion</keyword>
<evidence type="ECO:0000256" key="4">
    <source>
        <dbReference type="ARBA" id="ARBA00022787"/>
    </source>
</evidence>
<dbReference type="GeneTree" id="ENSGT00950000182919"/>
<dbReference type="EMBL" id="AFYH01086004">
    <property type="status" value="NOT_ANNOTATED_CDS"/>
    <property type="molecule type" value="Genomic_DNA"/>
</dbReference>
<feature type="transmembrane region" description="Helical" evidence="10">
    <location>
        <begin position="276"/>
        <end position="298"/>
    </location>
</feature>
<dbReference type="InterPro" id="IPR019564">
    <property type="entry name" value="Sam37/metaxin_N"/>
</dbReference>
<keyword evidence="4 8" id="KW-1000">Mitochondrion outer membrane</keyword>
<name>H3B5J0_LATCH</name>
<feature type="domain" description="Metaxin glutathione S-transferase" evidence="12">
    <location>
        <begin position="173"/>
        <end position="236"/>
    </location>
</feature>
<gene>
    <name evidence="13" type="primary">MTX3</name>
</gene>
<accession>H3B5J0</accession>
<dbReference type="Pfam" id="PF10568">
    <property type="entry name" value="Tom37"/>
    <property type="match status" value="1"/>
</dbReference>
<evidence type="ECO:0000313" key="13">
    <source>
        <dbReference type="Ensembl" id="ENSLACP00000017161.1"/>
    </source>
</evidence>
<dbReference type="GO" id="GO:0001401">
    <property type="term" value="C:SAM complex"/>
    <property type="evidence" value="ECO:0007669"/>
    <property type="project" value="InterPro"/>
</dbReference>
<sequence>MAAPMELSCWSGGWGLPSVHPESLIVMAYARFAGAPVKVNATDNPWKAPTGKLPALISEDTVITQPTGILSFLRKKKYNADYELSAKQGADTLAYIALLEEKLHPALLHTFWVDAENYCNVTRSWFASKIPFPLNLYLPGKMSRAALNRILLTKGASPFYSLIEVEAQIYRDAKECLNLLSHRLGNSQFFFENKPTSLDAFVFGFLAPLYKASLPSAQLQQHIKQLPNLCDFCDNILSAYFTSDASNGRQPSQQSSTRTSEADCFEAERQKQRKQFLVTLITLTACAAYLFTSGFLSVELQDDHIPEKGIAGQEESISGH</sequence>
<dbReference type="InterPro" id="IPR017410">
    <property type="entry name" value="Metaxin1/3"/>
</dbReference>
<dbReference type="EMBL" id="AFYH01086003">
    <property type="status" value="NOT_ANNOTATED_CDS"/>
    <property type="molecule type" value="Genomic_DNA"/>
</dbReference>
<dbReference type="STRING" id="7897.ENSLACP00000017161"/>
<evidence type="ECO:0000256" key="10">
    <source>
        <dbReference type="SAM" id="Phobius"/>
    </source>
</evidence>
<keyword evidence="3" id="KW-0813">Transport</keyword>
<feature type="domain" description="Mitochondrial outer membrane transport complex Sam37/metaxin N-terminal" evidence="11">
    <location>
        <begin position="23"/>
        <end position="142"/>
    </location>
</feature>
<dbReference type="SFLD" id="SFLDS00019">
    <property type="entry name" value="Glutathione_Transferase_(cytos"/>
    <property type="match status" value="1"/>
</dbReference>
<evidence type="ECO:0000256" key="6">
    <source>
        <dbReference type="ARBA" id="ARBA00023128"/>
    </source>
</evidence>
<dbReference type="InParanoid" id="H3B5J0"/>
<dbReference type="HOGENOM" id="CLU_044137_5_0_1"/>
<reference evidence="14" key="1">
    <citation type="submission" date="2011-08" db="EMBL/GenBank/DDBJ databases">
        <title>The draft genome of Latimeria chalumnae.</title>
        <authorList>
            <person name="Di Palma F."/>
            <person name="Alfoldi J."/>
            <person name="Johnson J."/>
            <person name="Berlin A."/>
            <person name="Gnerre S."/>
            <person name="Jaffe D."/>
            <person name="MacCallum I."/>
            <person name="Young S."/>
            <person name="Walker B.J."/>
            <person name="Lander E."/>
            <person name="Lindblad-Toh K."/>
        </authorList>
    </citation>
    <scope>NUCLEOTIDE SEQUENCE [LARGE SCALE GENOMIC DNA]</scope>
    <source>
        <strain evidence="14">Wild caught</strain>
    </source>
</reference>
<evidence type="ECO:0000313" key="14">
    <source>
        <dbReference type="Proteomes" id="UP000008672"/>
    </source>
</evidence>
<keyword evidence="10" id="KW-1133">Transmembrane helix</keyword>
<dbReference type="SUPFAM" id="SSF47616">
    <property type="entry name" value="GST C-terminal domain-like"/>
    <property type="match status" value="1"/>
</dbReference>
<dbReference type="EMBL" id="AFYH01086006">
    <property type="status" value="NOT_ANNOTATED_CDS"/>
    <property type="molecule type" value="Genomic_DNA"/>
</dbReference>
<organism evidence="13 14">
    <name type="scientific">Latimeria chalumnae</name>
    <name type="common">Coelacanth</name>
    <dbReference type="NCBI Taxonomy" id="7897"/>
    <lineage>
        <taxon>Eukaryota</taxon>
        <taxon>Metazoa</taxon>
        <taxon>Chordata</taxon>
        <taxon>Craniata</taxon>
        <taxon>Vertebrata</taxon>
        <taxon>Euteleostomi</taxon>
        <taxon>Coelacanthiformes</taxon>
        <taxon>Coelacanthidae</taxon>
        <taxon>Latimeria</taxon>
    </lineage>
</organism>
<dbReference type="GO" id="GO:0015031">
    <property type="term" value="P:protein transport"/>
    <property type="evidence" value="ECO:0007669"/>
    <property type="project" value="UniProtKB-KW"/>
</dbReference>
<dbReference type="SFLD" id="SFLDG01180">
    <property type="entry name" value="SUF1"/>
    <property type="match status" value="1"/>
</dbReference>
<keyword evidence="5" id="KW-0653">Protein transport</keyword>
<keyword evidence="10" id="KW-0812">Transmembrane</keyword>
<dbReference type="PANTHER" id="PTHR12289:SF30">
    <property type="entry name" value="METAXIN-3"/>
    <property type="match status" value="1"/>
</dbReference>
<evidence type="ECO:0000259" key="11">
    <source>
        <dbReference type="Pfam" id="PF10568"/>
    </source>
</evidence>
<evidence type="ECO:0000256" key="5">
    <source>
        <dbReference type="ARBA" id="ARBA00022927"/>
    </source>
</evidence>
<dbReference type="Ensembl" id="ENSLACT00000017287.1">
    <property type="protein sequence ID" value="ENSLACP00000017161.1"/>
    <property type="gene ID" value="ENSLACG00000015120.1"/>
</dbReference>
<dbReference type="PIRSF" id="PIRSF038150">
    <property type="entry name" value="Metaxin"/>
    <property type="match status" value="1"/>
</dbReference>